<evidence type="ECO:0000259" key="9">
    <source>
        <dbReference type="Pfam" id="PF07715"/>
    </source>
</evidence>
<dbReference type="Gene3D" id="2.170.130.10">
    <property type="entry name" value="TonB-dependent receptor, plug domain"/>
    <property type="match status" value="1"/>
</dbReference>
<dbReference type="InterPro" id="IPR037066">
    <property type="entry name" value="Plug_dom_sf"/>
</dbReference>
<dbReference type="InterPro" id="IPR023996">
    <property type="entry name" value="TonB-dep_OMP_SusC/RagA"/>
</dbReference>
<keyword evidence="11" id="KW-1185">Reference proteome</keyword>
<keyword evidence="3 7" id="KW-1134">Transmembrane beta strand</keyword>
<gene>
    <name evidence="10" type="ORF">J4051_18315</name>
</gene>
<organism evidence="10 11">
    <name type="scientific">Gelidibacter pelagius</name>
    <dbReference type="NCBI Taxonomy" id="2819985"/>
    <lineage>
        <taxon>Bacteria</taxon>
        <taxon>Pseudomonadati</taxon>
        <taxon>Bacteroidota</taxon>
        <taxon>Flavobacteriia</taxon>
        <taxon>Flavobacteriales</taxon>
        <taxon>Flavobacteriaceae</taxon>
        <taxon>Gelidibacter</taxon>
    </lineage>
</organism>
<reference evidence="10 11" key="1">
    <citation type="submission" date="2021-03" db="EMBL/GenBank/DDBJ databases">
        <title>Gelidibacter sp. nov., isolated from costal sediment.</title>
        <authorList>
            <person name="Lun K.-Y."/>
        </authorList>
    </citation>
    <scope>NUCLEOTIDE SEQUENCE [LARGE SCALE GENOMIC DNA]</scope>
    <source>
        <strain evidence="10 11">DF109</strain>
    </source>
</reference>
<evidence type="ECO:0000256" key="3">
    <source>
        <dbReference type="ARBA" id="ARBA00022452"/>
    </source>
</evidence>
<evidence type="ECO:0000256" key="2">
    <source>
        <dbReference type="ARBA" id="ARBA00022448"/>
    </source>
</evidence>
<proteinExistence type="inferred from homology"/>
<dbReference type="Pfam" id="PF13715">
    <property type="entry name" value="CarbopepD_reg_2"/>
    <property type="match status" value="1"/>
</dbReference>
<dbReference type="SUPFAM" id="SSF49464">
    <property type="entry name" value="Carboxypeptidase regulatory domain-like"/>
    <property type="match status" value="1"/>
</dbReference>
<feature type="domain" description="TonB-dependent receptor plug" evidence="9">
    <location>
        <begin position="115"/>
        <end position="233"/>
    </location>
</feature>
<keyword evidence="2 7" id="KW-0813">Transport</keyword>
<sequence length="1081" mass="117687">MKTQLRIILTLSMVLFAHILYGQDKVISGKVTDESGLPLPGATVIIKGTSKGASSDFDGNYSINASQGDVLEFSFVGYNNKDVTVGASNVINVSLEPGNVLEEVVVAAFGITREKRSMGTATQSIKAEDLQRAGSPNVINSLSGKVAGVQISQAGGQLGSSSRIVIRGNSSFGDNQPLIVIDGVPVSNNSTTGNAVDYGSGLNDINPQDIEDISVLKGGAAAALYGMRAGHGVILITTKNGSARNQGMTIDYAGGFNVDQVYSIQKFQNKYGQGNLGSEFYNNQYAPGMSYQEYATGGFNPGVGFSYLDGIGGGVNDGVDESWGPRLDIGLMIPQFNSPIVNGVRQATPWVSNPNNIKSFFNLGYTINQNISLTSVSEKSQTRFSIGQRDQKGTLPNTDLTRYNASVNTVMNFNEYLEFNLTTNYTHTRSDNLPVTGYNAGNPLQSFGQWFGRQVDISDLKENWKTTMLNGMPYNWNSNYHNNPYWSMNKNTNSSIKDRVFGKAAIIFKPTKDINIETRVGMDYFNAKQNPVQYSGSNETLLNARTASFHGGWFRLNNQTQMELNIDLIATYNKNFGKVSFNALAGTNYRNLRWESTTIGANRLTVPNLFTVANVQGSPVTGMSHSWIRNNSVYGSASVGYDNWIFVNGTVRNDWSSTIEESFFYPSVDVSILPLDLFNAKSSTLSFLKLRGGWAKVGSATGAYRTDPYFSASSNTIYGVTQYSQTTTFPPVGLKPEQVITSEFGLEARLFNNRVGLDFAVYDKTTTDQIMSVAISKATGYNSMLLNAGEINNKGMELQLNTGIVRNEDGFNWDLILNWAKDKSKIIELYTDPDTGQSLDAFTIGSEWSANVQARPGQPWGVIYGTGMVRNDNGDILVGANGLPQVKGNMKIGSVTPDWIGGIRNEFSYKNLSFGFLIDVRKGGDIFSVSQMFGAYGGQLNITAEGDLREKGVILGQNYMTDQTFVKAADGSANDITVSAQNFFKSYYSNQELAVYDGSYGKLREAHLTYNLPKRMLGNNLFKSASFSLVGTNLAILWTHKSNRTGVDPENSTGSGNGGVGLESTSFPPSRSMGVKLNLKF</sequence>
<accession>A0ABS3SWW9</accession>
<evidence type="ECO:0000256" key="7">
    <source>
        <dbReference type="PROSITE-ProRule" id="PRU01360"/>
    </source>
</evidence>
<dbReference type="PROSITE" id="PS52016">
    <property type="entry name" value="TONB_DEPENDENT_REC_3"/>
    <property type="match status" value="1"/>
</dbReference>
<comment type="caution">
    <text evidence="10">The sequence shown here is derived from an EMBL/GenBank/DDBJ whole genome shotgun (WGS) entry which is preliminary data.</text>
</comment>
<dbReference type="RefSeq" id="WP_208235335.1">
    <property type="nucleotide sequence ID" value="NZ_JAGEVG010000034.1"/>
</dbReference>
<evidence type="ECO:0000313" key="10">
    <source>
        <dbReference type="EMBL" id="MBO3100230.1"/>
    </source>
</evidence>
<keyword evidence="5 7" id="KW-0472">Membrane</keyword>
<dbReference type="InterPro" id="IPR008969">
    <property type="entry name" value="CarboxyPept-like_regulatory"/>
</dbReference>
<dbReference type="NCBIfam" id="TIGR04057">
    <property type="entry name" value="SusC_RagA_signa"/>
    <property type="match status" value="1"/>
</dbReference>
<evidence type="ECO:0000256" key="6">
    <source>
        <dbReference type="ARBA" id="ARBA00023237"/>
    </source>
</evidence>
<name>A0ABS3SWW9_9FLAO</name>
<dbReference type="Gene3D" id="2.60.40.1120">
    <property type="entry name" value="Carboxypeptidase-like, regulatory domain"/>
    <property type="match status" value="1"/>
</dbReference>
<dbReference type="Pfam" id="PF07715">
    <property type="entry name" value="Plug"/>
    <property type="match status" value="1"/>
</dbReference>
<dbReference type="InterPro" id="IPR023997">
    <property type="entry name" value="TonB-dep_OMP_SusC/RagA_CS"/>
</dbReference>
<dbReference type="InterPro" id="IPR012910">
    <property type="entry name" value="Plug_dom"/>
</dbReference>
<evidence type="ECO:0000256" key="8">
    <source>
        <dbReference type="SAM" id="MobiDB-lite"/>
    </source>
</evidence>
<dbReference type="NCBIfam" id="TIGR04056">
    <property type="entry name" value="OMP_RagA_SusC"/>
    <property type="match status" value="1"/>
</dbReference>
<keyword evidence="4 7" id="KW-0812">Transmembrane</keyword>
<comment type="subcellular location">
    <subcellularLocation>
        <location evidence="1 7">Cell outer membrane</location>
        <topology evidence="1 7">Multi-pass membrane protein</topology>
    </subcellularLocation>
</comment>
<evidence type="ECO:0000256" key="5">
    <source>
        <dbReference type="ARBA" id="ARBA00023136"/>
    </source>
</evidence>
<dbReference type="Gene3D" id="2.40.170.20">
    <property type="entry name" value="TonB-dependent receptor, beta-barrel domain"/>
    <property type="match status" value="1"/>
</dbReference>
<protein>
    <submittedName>
        <fullName evidence="10">SusC/RagA family TonB-linked outer membrane protein</fullName>
    </submittedName>
</protein>
<keyword evidence="6 7" id="KW-0998">Cell outer membrane</keyword>
<dbReference type="EMBL" id="JAGEVG010000034">
    <property type="protein sequence ID" value="MBO3100230.1"/>
    <property type="molecule type" value="Genomic_DNA"/>
</dbReference>
<comment type="similarity">
    <text evidence="7">Belongs to the TonB-dependent receptor family.</text>
</comment>
<dbReference type="InterPro" id="IPR039426">
    <property type="entry name" value="TonB-dep_rcpt-like"/>
</dbReference>
<dbReference type="InterPro" id="IPR036942">
    <property type="entry name" value="Beta-barrel_TonB_sf"/>
</dbReference>
<feature type="region of interest" description="Disordered" evidence="8">
    <location>
        <begin position="1045"/>
        <end position="1065"/>
    </location>
</feature>
<evidence type="ECO:0000313" key="11">
    <source>
        <dbReference type="Proteomes" id="UP000681315"/>
    </source>
</evidence>
<evidence type="ECO:0000256" key="1">
    <source>
        <dbReference type="ARBA" id="ARBA00004571"/>
    </source>
</evidence>
<dbReference type="SUPFAM" id="SSF56935">
    <property type="entry name" value="Porins"/>
    <property type="match status" value="1"/>
</dbReference>
<dbReference type="Proteomes" id="UP000681315">
    <property type="component" value="Unassembled WGS sequence"/>
</dbReference>
<evidence type="ECO:0000256" key="4">
    <source>
        <dbReference type="ARBA" id="ARBA00022692"/>
    </source>
</evidence>